<dbReference type="Gene3D" id="2.60.120.10">
    <property type="entry name" value="Jelly Rolls"/>
    <property type="match status" value="1"/>
</dbReference>
<proteinExistence type="predicted"/>
<dbReference type="PANTHER" id="PTHR36540">
    <property type="entry name" value="PYRIMIDINE/PURINE NUCLEOSIDE PHOSPHORYLASE"/>
    <property type="match status" value="1"/>
</dbReference>
<organism evidence="3">
    <name type="scientific">marine sediment metagenome</name>
    <dbReference type="NCBI Taxonomy" id="412755"/>
    <lineage>
        <taxon>unclassified sequences</taxon>
        <taxon>metagenomes</taxon>
        <taxon>ecological metagenomes</taxon>
    </lineage>
</organism>
<dbReference type="GO" id="GO:0004731">
    <property type="term" value="F:purine-nucleoside phosphorylase activity"/>
    <property type="evidence" value="ECO:0007669"/>
    <property type="project" value="TreeGrafter"/>
</dbReference>
<dbReference type="PANTHER" id="PTHR36540:SF1">
    <property type="entry name" value="PYRIMIDINE_PURINE NUCLEOSIDE PHOSPHORYLASE"/>
    <property type="match status" value="1"/>
</dbReference>
<dbReference type="AlphaFoldDB" id="X0YFS0"/>
<evidence type="ECO:0000313" key="3">
    <source>
        <dbReference type="EMBL" id="GAG54854.1"/>
    </source>
</evidence>
<protein>
    <submittedName>
        <fullName evidence="3">Uncharacterized protein</fullName>
    </submittedName>
</protein>
<keyword evidence="2" id="KW-0808">Transferase</keyword>
<evidence type="ECO:0000256" key="1">
    <source>
        <dbReference type="ARBA" id="ARBA00022676"/>
    </source>
</evidence>
<dbReference type="EMBL" id="BART01008529">
    <property type="protein sequence ID" value="GAG54854.1"/>
    <property type="molecule type" value="Genomic_DNA"/>
</dbReference>
<accession>X0YFS0</accession>
<sequence length="92" mass="10366">MIKVNEYFEGKVKSLGNELSGRSFSVGIIKPGEYTFGTKTKEHMEITHGEMEVILPDKTKKLYKKGDSFQVEPNVDFTAIAKKPVSYLCIYG</sequence>
<dbReference type="InterPro" id="IPR011051">
    <property type="entry name" value="RmlC_Cupin_sf"/>
</dbReference>
<dbReference type="SUPFAM" id="SSF51182">
    <property type="entry name" value="RmlC-like cupins"/>
    <property type="match status" value="1"/>
</dbReference>
<dbReference type="GO" id="GO:0005829">
    <property type="term" value="C:cytosol"/>
    <property type="evidence" value="ECO:0007669"/>
    <property type="project" value="TreeGrafter"/>
</dbReference>
<dbReference type="Pfam" id="PF06865">
    <property type="entry name" value="Ppnp"/>
    <property type="match status" value="1"/>
</dbReference>
<dbReference type="InterPro" id="IPR014710">
    <property type="entry name" value="RmlC-like_jellyroll"/>
</dbReference>
<evidence type="ECO:0000256" key="2">
    <source>
        <dbReference type="ARBA" id="ARBA00022679"/>
    </source>
</evidence>
<keyword evidence="1" id="KW-0328">Glycosyltransferase</keyword>
<dbReference type="GO" id="GO:0016154">
    <property type="term" value="F:pyrimidine-nucleoside phosphorylase activity"/>
    <property type="evidence" value="ECO:0007669"/>
    <property type="project" value="TreeGrafter"/>
</dbReference>
<dbReference type="InterPro" id="IPR009664">
    <property type="entry name" value="Ppnp"/>
</dbReference>
<gene>
    <name evidence="3" type="ORF">S01H4_19166</name>
</gene>
<comment type="caution">
    <text evidence="3">The sequence shown here is derived from an EMBL/GenBank/DDBJ whole genome shotgun (WGS) entry which is preliminary data.</text>
</comment>
<name>X0YFS0_9ZZZZ</name>
<reference evidence="3" key="1">
    <citation type="journal article" date="2014" name="Front. Microbiol.">
        <title>High frequency of phylogenetically diverse reductive dehalogenase-homologous genes in deep subseafloor sedimentary metagenomes.</title>
        <authorList>
            <person name="Kawai M."/>
            <person name="Futagami T."/>
            <person name="Toyoda A."/>
            <person name="Takaki Y."/>
            <person name="Nishi S."/>
            <person name="Hori S."/>
            <person name="Arai W."/>
            <person name="Tsubouchi T."/>
            <person name="Morono Y."/>
            <person name="Uchiyama I."/>
            <person name="Ito T."/>
            <person name="Fujiyama A."/>
            <person name="Inagaki F."/>
            <person name="Takami H."/>
        </authorList>
    </citation>
    <scope>NUCLEOTIDE SEQUENCE</scope>
    <source>
        <strain evidence="3">Expedition CK06-06</strain>
    </source>
</reference>